<accession>A0A060YBA6</accession>
<dbReference type="InterPro" id="IPR051634">
    <property type="entry name" value="Extended_Synaptotagmin"/>
</dbReference>
<gene>
    <name evidence="4" type="ORF">GSONMT00046630001</name>
</gene>
<name>A0A060YBA6_ONCMY</name>
<dbReference type="InterPro" id="IPR035892">
    <property type="entry name" value="C2_domain_sf"/>
</dbReference>
<dbReference type="InterPro" id="IPR000008">
    <property type="entry name" value="C2_dom"/>
</dbReference>
<dbReference type="STRING" id="8022.A0A060YBA6"/>
<protein>
    <recommendedName>
        <fullName evidence="3">C2 domain-containing protein</fullName>
    </recommendedName>
</protein>
<evidence type="ECO:0000313" key="4">
    <source>
        <dbReference type="EMBL" id="CDQ86440.1"/>
    </source>
</evidence>
<dbReference type="Proteomes" id="UP000193380">
    <property type="component" value="Unassembled WGS sequence"/>
</dbReference>
<proteinExistence type="predicted"/>
<dbReference type="PROSITE" id="PS50004">
    <property type="entry name" value="C2"/>
    <property type="match status" value="1"/>
</dbReference>
<dbReference type="Pfam" id="PF00168">
    <property type="entry name" value="C2"/>
    <property type="match status" value="1"/>
</dbReference>
<dbReference type="SMART" id="SM00239">
    <property type="entry name" value="C2"/>
    <property type="match status" value="1"/>
</dbReference>
<dbReference type="PANTHER" id="PTHR45761:SF3">
    <property type="entry name" value="EXTENDED SYNAPTOTAGMIN-1"/>
    <property type="match status" value="1"/>
</dbReference>
<dbReference type="Gene3D" id="2.60.40.150">
    <property type="entry name" value="C2 domain"/>
    <property type="match status" value="2"/>
</dbReference>
<evidence type="ECO:0000256" key="2">
    <source>
        <dbReference type="SAM" id="SignalP"/>
    </source>
</evidence>
<reference evidence="4" key="1">
    <citation type="journal article" date="2014" name="Nat. Commun.">
        <title>The rainbow trout genome provides novel insights into evolution after whole-genome duplication in vertebrates.</title>
        <authorList>
            <person name="Berthelot C."/>
            <person name="Brunet F."/>
            <person name="Chalopin D."/>
            <person name="Juanchich A."/>
            <person name="Bernard M."/>
            <person name="Noel B."/>
            <person name="Bento P."/>
            <person name="Da Silva C."/>
            <person name="Labadie K."/>
            <person name="Alberti A."/>
            <person name="Aury J.M."/>
            <person name="Louis A."/>
            <person name="Dehais P."/>
            <person name="Bardou P."/>
            <person name="Montfort J."/>
            <person name="Klopp C."/>
            <person name="Cabau C."/>
            <person name="Gaspin C."/>
            <person name="Thorgaard G.H."/>
            <person name="Boussaha M."/>
            <person name="Quillet E."/>
            <person name="Guyomard R."/>
            <person name="Galiana D."/>
            <person name="Bobe J."/>
            <person name="Volff J.N."/>
            <person name="Genet C."/>
            <person name="Wincker P."/>
            <person name="Jaillon O."/>
            <person name="Roest Crollius H."/>
            <person name="Guiguen Y."/>
        </authorList>
    </citation>
    <scope>NUCLEOTIDE SEQUENCE [LARGE SCALE GENOMIC DNA]</scope>
</reference>
<keyword evidence="2" id="KW-0732">Signal</keyword>
<dbReference type="PaxDb" id="8022-A0A060YBA6"/>
<feature type="signal peptide" evidence="2">
    <location>
        <begin position="1"/>
        <end position="20"/>
    </location>
</feature>
<sequence>MSSLWLRQATFSLFFHRPTALPVAEAVPIGRVAETCLEGGRVHLTHSYSDVFLSHSWGQALGTVVLPLREVLSEQGLVLDRWLSLDGALPESQILLRATLKILDTQLAVCRSDGTREGSEDRDHVIHRRDTEPNLRHRSPLSQLGDQSPGQVKLQIGYSIEENRLFITVLSCRGLPACGSAKDGSDPYVSFILLPDKNRITKRKTNTKKRDLNPEFNERFDFDFSLEESMQRRLDLTVKNNVSFMSRERELIGKLQLDLDQMDLKSGNAQWYDLVEETN</sequence>
<dbReference type="GO" id="GO:0005789">
    <property type="term" value="C:endoplasmic reticulum membrane"/>
    <property type="evidence" value="ECO:0007669"/>
    <property type="project" value="TreeGrafter"/>
</dbReference>
<dbReference type="GO" id="GO:0005509">
    <property type="term" value="F:calcium ion binding"/>
    <property type="evidence" value="ECO:0007669"/>
    <property type="project" value="TreeGrafter"/>
</dbReference>
<reference evidence="4" key="2">
    <citation type="submission" date="2014-03" db="EMBL/GenBank/DDBJ databases">
        <authorList>
            <person name="Genoscope - CEA"/>
        </authorList>
    </citation>
    <scope>NUCLEOTIDE SEQUENCE</scope>
</reference>
<organism evidence="4 5">
    <name type="scientific">Oncorhynchus mykiss</name>
    <name type="common">Rainbow trout</name>
    <name type="synonym">Salmo gairdneri</name>
    <dbReference type="NCBI Taxonomy" id="8022"/>
    <lineage>
        <taxon>Eukaryota</taxon>
        <taxon>Metazoa</taxon>
        <taxon>Chordata</taxon>
        <taxon>Craniata</taxon>
        <taxon>Vertebrata</taxon>
        <taxon>Euteleostomi</taxon>
        <taxon>Actinopterygii</taxon>
        <taxon>Neopterygii</taxon>
        <taxon>Teleostei</taxon>
        <taxon>Protacanthopterygii</taxon>
        <taxon>Salmoniformes</taxon>
        <taxon>Salmonidae</taxon>
        <taxon>Salmoninae</taxon>
        <taxon>Oncorhynchus</taxon>
    </lineage>
</organism>
<evidence type="ECO:0000256" key="1">
    <source>
        <dbReference type="SAM" id="MobiDB-lite"/>
    </source>
</evidence>
<dbReference type="EMBL" id="FR907302">
    <property type="protein sequence ID" value="CDQ86440.1"/>
    <property type="molecule type" value="Genomic_DNA"/>
</dbReference>
<feature type="compositionally biased region" description="Polar residues" evidence="1">
    <location>
        <begin position="140"/>
        <end position="149"/>
    </location>
</feature>
<dbReference type="PANTHER" id="PTHR45761">
    <property type="entry name" value="EXTENDED SYNAPTOTAGMIN-LIKE PROTEIN 2, ISOFORM C"/>
    <property type="match status" value="1"/>
</dbReference>
<dbReference type="GO" id="GO:0035091">
    <property type="term" value="F:phosphatidylinositol binding"/>
    <property type="evidence" value="ECO:0007669"/>
    <property type="project" value="TreeGrafter"/>
</dbReference>
<evidence type="ECO:0000259" key="3">
    <source>
        <dbReference type="PROSITE" id="PS50004"/>
    </source>
</evidence>
<dbReference type="GO" id="GO:0061817">
    <property type="term" value="P:endoplasmic reticulum-plasma membrane tethering"/>
    <property type="evidence" value="ECO:0007669"/>
    <property type="project" value="InterPro"/>
</dbReference>
<feature type="chain" id="PRO_5001591959" description="C2 domain-containing protein" evidence="2">
    <location>
        <begin position="21"/>
        <end position="279"/>
    </location>
</feature>
<evidence type="ECO:0000313" key="5">
    <source>
        <dbReference type="Proteomes" id="UP000193380"/>
    </source>
</evidence>
<dbReference type="GO" id="GO:0031210">
    <property type="term" value="F:phosphatidylcholine binding"/>
    <property type="evidence" value="ECO:0007669"/>
    <property type="project" value="TreeGrafter"/>
</dbReference>
<dbReference type="CDD" id="cd04030">
    <property type="entry name" value="C2C_KIAA1228"/>
    <property type="match status" value="1"/>
</dbReference>
<dbReference type="GO" id="GO:0008429">
    <property type="term" value="F:phosphatidylethanolamine binding"/>
    <property type="evidence" value="ECO:0007669"/>
    <property type="project" value="TreeGrafter"/>
</dbReference>
<dbReference type="SUPFAM" id="SSF49562">
    <property type="entry name" value="C2 domain (Calcium/lipid-binding domain, CaLB)"/>
    <property type="match status" value="1"/>
</dbReference>
<feature type="compositionally biased region" description="Basic and acidic residues" evidence="1">
    <location>
        <begin position="113"/>
        <end position="135"/>
    </location>
</feature>
<dbReference type="InterPro" id="IPR037752">
    <property type="entry name" value="C2C_KIAA1228"/>
</dbReference>
<dbReference type="AlphaFoldDB" id="A0A060YBA6"/>
<dbReference type="GO" id="GO:0006869">
    <property type="term" value="P:lipid transport"/>
    <property type="evidence" value="ECO:0007669"/>
    <property type="project" value="InterPro"/>
</dbReference>
<feature type="domain" description="C2" evidence="3">
    <location>
        <begin position="148"/>
        <end position="272"/>
    </location>
</feature>
<feature type="region of interest" description="Disordered" evidence="1">
    <location>
        <begin position="113"/>
        <end position="149"/>
    </location>
</feature>
<dbReference type="GO" id="GO:0005544">
    <property type="term" value="F:calcium-dependent phospholipid binding"/>
    <property type="evidence" value="ECO:0007669"/>
    <property type="project" value="TreeGrafter"/>
</dbReference>